<organism evidence="3 4">
    <name type="scientific">Pseudonaja textilis</name>
    <name type="common">Eastern brown snake</name>
    <dbReference type="NCBI Taxonomy" id="8673"/>
    <lineage>
        <taxon>Eukaryota</taxon>
        <taxon>Metazoa</taxon>
        <taxon>Chordata</taxon>
        <taxon>Craniata</taxon>
        <taxon>Vertebrata</taxon>
        <taxon>Euteleostomi</taxon>
        <taxon>Lepidosauria</taxon>
        <taxon>Squamata</taxon>
        <taxon>Bifurcata</taxon>
        <taxon>Unidentata</taxon>
        <taxon>Episquamata</taxon>
        <taxon>Toxicofera</taxon>
        <taxon>Serpentes</taxon>
        <taxon>Colubroidea</taxon>
        <taxon>Elapidae</taxon>
        <taxon>Hydrophiinae</taxon>
        <taxon>Pseudonaja</taxon>
    </lineage>
</organism>
<keyword evidence="2" id="KW-0472">Membrane</keyword>
<evidence type="ECO:0000313" key="3">
    <source>
        <dbReference type="Ensembl" id="ENSPTXP00000005799.1"/>
    </source>
</evidence>
<feature type="transmembrane region" description="Helical" evidence="2">
    <location>
        <begin position="191"/>
        <end position="213"/>
    </location>
</feature>
<accession>A0A670Y156</accession>
<reference evidence="3" key="1">
    <citation type="submission" date="2025-08" db="UniProtKB">
        <authorList>
            <consortium name="Ensembl"/>
        </authorList>
    </citation>
    <scope>IDENTIFICATION</scope>
</reference>
<protein>
    <submittedName>
        <fullName evidence="3">Uncharacterized protein</fullName>
    </submittedName>
</protein>
<sequence>QRRPEAHRQRYKGGVEGGREKRGTAGWPVARLALPCVLVPVPGRGSFCDAGTGPWHKKGWGPLVYETPGGGGEQGIQRLSGQPGPGARLSCSHHPSFLCQEDPPLLPSHGSQFYREFLGVVPGSLVPPAEAGEAVRALCKQVPIRWVKKKDGKLMGAAVPSPPVGSLLLLINITGLKGILPPREDEMLQRLIYLCIDICFPNNICVSICFYYLPE</sequence>
<dbReference type="InterPro" id="IPR051772">
    <property type="entry name" value="Gastrokine"/>
</dbReference>
<name>A0A670Y156_PSETE</name>
<feature type="region of interest" description="Disordered" evidence="1">
    <location>
        <begin position="1"/>
        <end position="22"/>
    </location>
</feature>
<keyword evidence="2" id="KW-0812">Transmembrane</keyword>
<dbReference type="Ensembl" id="ENSPTXT00000005988.1">
    <property type="protein sequence ID" value="ENSPTXP00000005799.1"/>
    <property type="gene ID" value="ENSPTXG00000004219.1"/>
</dbReference>
<dbReference type="Proteomes" id="UP000472273">
    <property type="component" value="Unplaced"/>
</dbReference>
<reference evidence="3" key="2">
    <citation type="submission" date="2025-09" db="UniProtKB">
        <authorList>
            <consortium name="Ensembl"/>
        </authorList>
    </citation>
    <scope>IDENTIFICATION</scope>
</reference>
<proteinExistence type="predicted"/>
<dbReference type="PANTHER" id="PTHR16483">
    <property type="entry name" value="GASTROKINE 1"/>
    <property type="match status" value="1"/>
</dbReference>
<keyword evidence="4" id="KW-1185">Reference proteome</keyword>
<dbReference type="AlphaFoldDB" id="A0A670Y156"/>
<evidence type="ECO:0000313" key="4">
    <source>
        <dbReference type="Proteomes" id="UP000472273"/>
    </source>
</evidence>
<evidence type="ECO:0000256" key="2">
    <source>
        <dbReference type="SAM" id="Phobius"/>
    </source>
</evidence>
<feature type="transmembrane region" description="Helical" evidence="2">
    <location>
        <begin position="154"/>
        <end position="171"/>
    </location>
</feature>
<evidence type="ECO:0000256" key="1">
    <source>
        <dbReference type="SAM" id="MobiDB-lite"/>
    </source>
</evidence>
<keyword evidence="2" id="KW-1133">Transmembrane helix</keyword>